<evidence type="ECO:0000256" key="1">
    <source>
        <dbReference type="SAM" id="MobiDB-lite"/>
    </source>
</evidence>
<comment type="caution">
    <text evidence="2">The sequence shown here is derived from an EMBL/GenBank/DDBJ whole genome shotgun (WGS) entry which is preliminary data.</text>
</comment>
<protein>
    <submittedName>
        <fullName evidence="2">Uncharacterized protein</fullName>
    </submittedName>
</protein>
<dbReference type="EMBL" id="JBEDUW010000004">
    <property type="protein sequence ID" value="KAK9932387.1"/>
    <property type="molecule type" value="Genomic_DNA"/>
</dbReference>
<organism evidence="2 3">
    <name type="scientific">Rubus argutus</name>
    <name type="common">Southern blackberry</name>
    <dbReference type="NCBI Taxonomy" id="59490"/>
    <lineage>
        <taxon>Eukaryota</taxon>
        <taxon>Viridiplantae</taxon>
        <taxon>Streptophyta</taxon>
        <taxon>Embryophyta</taxon>
        <taxon>Tracheophyta</taxon>
        <taxon>Spermatophyta</taxon>
        <taxon>Magnoliopsida</taxon>
        <taxon>eudicotyledons</taxon>
        <taxon>Gunneridae</taxon>
        <taxon>Pentapetalae</taxon>
        <taxon>rosids</taxon>
        <taxon>fabids</taxon>
        <taxon>Rosales</taxon>
        <taxon>Rosaceae</taxon>
        <taxon>Rosoideae</taxon>
        <taxon>Rosoideae incertae sedis</taxon>
        <taxon>Rubus</taxon>
    </lineage>
</organism>
<evidence type="ECO:0000313" key="2">
    <source>
        <dbReference type="EMBL" id="KAK9932387.1"/>
    </source>
</evidence>
<accession>A0AAW1X9G1</accession>
<reference evidence="2 3" key="1">
    <citation type="journal article" date="2023" name="G3 (Bethesda)">
        <title>A chromosome-length genome assembly and annotation of blackberry (Rubus argutus, cv. 'Hillquist').</title>
        <authorList>
            <person name="Bruna T."/>
            <person name="Aryal R."/>
            <person name="Dudchenko O."/>
            <person name="Sargent D.J."/>
            <person name="Mead D."/>
            <person name="Buti M."/>
            <person name="Cavallini A."/>
            <person name="Hytonen T."/>
            <person name="Andres J."/>
            <person name="Pham M."/>
            <person name="Weisz D."/>
            <person name="Mascagni F."/>
            <person name="Usai G."/>
            <person name="Natali L."/>
            <person name="Bassil N."/>
            <person name="Fernandez G.E."/>
            <person name="Lomsadze A."/>
            <person name="Armour M."/>
            <person name="Olukolu B."/>
            <person name="Poorten T."/>
            <person name="Britton C."/>
            <person name="Davik J."/>
            <person name="Ashrafi H."/>
            <person name="Aiden E.L."/>
            <person name="Borodovsky M."/>
            <person name="Worthington M."/>
        </authorList>
    </citation>
    <scope>NUCLEOTIDE SEQUENCE [LARGE SCALE GENOMIC DNA]</scope>
    <source>
        <strain evidence="2">PI 553951</strain>
    </source>
</reference>
<sequence>MVNGNVGSDSINTYVGCGNLGMAISVFEALEFNDIISWSTIISEADSSDSLSKTDGHEDDNLSICESDSHNGRRIRMMEAWSKLA</sequence>
<evidence type="ECO:0000313" key="3">
    <source>
        <dbReference type="Proteomes" id="UP001457282"/>
    </source>
</evidence>
<gene>
    <name evidence="2" type="ORF">M0R45_019626</name>
</gene>
<name>A0AAW1X9G1_RUBAR</name>
<keyword evidence="3" id="KW-1185">Reference proteome</keyword>
<dbReference type="AlphaFoldDB" id="A0AAW1X9G1"/>
<feature type="region of interest" description="Disordered" evidence="1">
    <location>
        <begin position="46"/>
        <end position="65"/>
    </location>
</feature>
<proteinExistence type="predicted"/>
<dbReference type="Proteomes" id="UP001457282">
    <property type="component" value="Unassembled WGS sequence"/>
</dbReference>